<dbReference type="Pfam" id="PF08207">
    <property type="entry name" value="EFP_N"/>
    <property type="match status" value="1"/>
</dbReference>
<dbReference type="PANTHER" id="PTHR30053">
    <property type="entry name" value="ELONGATION FACTOR P"/>
    <property type="match status" value="1"/>
</dbReference>
<dbReference type="NCBIfam" id="NF001810">
    <property type="entry name" value="PRK00529.1"/>
    <property type="match status" value="1"/>
</dbReference>
<proteinExistence type="inferred from homology"/>
<feature type="domain" description="Translation elongation factor P/YeiP central" evidence="12">
    <location>
        <begin position="66"/>
        <end position="120"/>
    </location>
</feature>
<dbReference type="PIRSF" id="PIRSF005901">
    <property type="entry name" value="EF-P"/>
    <property type="match status" value="1"/>
</dbReference>
<dbReference type="InterPro" id="IPR020599">
    <property type="entry name" value="Transl_elong_fac_P/YeiP"/>
</dbReference>
<feature type="domain" description="Elongation factor P C-terminal" evidence="11">
    <location>
        <begin position="128"/>
        <end position="183"/>
    </location>
</feature>
<dbReference type="HAMAP" id="MF_00141">
    <property type="entry name" value="EF_P"/>
    <property type="match status" value="1"/>
</dbReference>
<dbReference type="InterPro" id="IPR015365">
    <property type="entry name" value="Elong-fact-P_C"/>
</dbReference>
<comment type="subcellular location">
    <subcellularLocation>
        <location evidence="1 8">Cytoplasm</location>
    </subcellularLocation>
</comment>
<dbReference type="RefSeq" id="WP_004427057.1">
    <property type="nucleotide sequence ID" value="NZ_JAUSWP010000003.1"/>
</dbReference>
<organism evidence="13 14">
    <name type="scientific">Mycoplasma yeatsii</name>
    <dbReference type="NCBI Taxonomy" id="51365"/>
    <lineage>
        <taxon>Bacteria</taxon>
        <taxon>Bacillati</taxon>
        <taxon>Mycoplasmatota</taxon>
        <taxon>Mollicutes</taxon>
        <taxon>Mycoplasmataceae</taxon>
        <taxon>Mycoplasma</taxon>
    </lineage>
</organism>
<evidence type="ECO:0000256" key="7">
    <source>
        <dbReference type="ARBA" id="ARBA00025469"/>
    </source>
</evidence>
<dbReference type="InterPro" id="IPR013185">
    <property type="entry name" value="Transl_elong_KOW-like"/>
</dbReference>
<dbReference type="SMART" id="SM00841">
    <property type="entry name" value="Elong-fact-P_C"/>
    <property type="match status" value="1"/>
</dbReference>
<evidence type="ECO:0000256" key="3">
    <source>
        <dbReference type="ARBA" id="ARBA00009479"/>
    </source>
</evidence>
<accession>A0ABU0NED5</accession>
<dbReference type="Pfam" id="PF01132">
    <property type="entry name" value="EFP"/>
    <property type="match status" value="1"/>
</dbReference>
<evidence type="ECO:0000259" key="12">
    <source>
        <dbReference type="SMART" id="SM01185"/>
    </source>
</evidence>
<keyword evidence="14" id="KW-1185">Reference proteome</keyword>
<comment type="similarity">
    <text evidence="3 8 10">Belongs to the elongation factor P family.</text>
</comment>
<dbReference type="EMBL" id="JAUSWP010000003">
    <property type="protein sequence ID" value="MDQ0567800.1"/>
    <property type="molecule type" value="Genomic_DNA"/>
</dbReference>
<dbReference type="Pfam" id="PF09285">
    <property type="entry name" value="Elong-fact-P_C"/>
    <property type="match status" value="1"/>
</dbReference>
<evidence type="ECO:0000256" key="9">
    <source>
        <dbReference type="NCBIfam" id="TIGR00038"/>
    </source>
</evidence>
<dbReference type="Gene3D" id="2.40.50.140">
    <property type="entry name" value="Nucleic acid-binding proteins"/>
    <property type="match status" value="2"/>
</dbReference>
<evidence type="ECO:0000256" key="4">
    <source>
        <dbReference type="ARBA" id="ARBA00022490"/>
    </source>
</evidence>
<dbReference type="InterPro" id="IPR001059">
    <property type="entry name" value="Transl_elong_P/YeiP_cen"/>
</dbReference>
<evidence type="ECO:0000313" key="13">
    <source>
        <dbReference type="EMBL" id="MDQ0567800.1"/>
    </source>
</evidence>
<dbReference type="PANTHER" id="PTHR30053:SF12">
    <property type="entry name" value="ELONGATION FACTOR P (EF-P) FAMILY PROTEIN"/>
    <property type="match status" value="1"/>
</dbReference>
<dbReference type="Gene3D" id="2.30.30.30">
    <property type="match status" value="1"/>
</dbReference>
<keyword evidence="5 8" id="KW-0251">Elongation factor</keyword>
<dbReference type="SMART" id="SM01185">
    <property type="entry name" value="EFP"/>
    <property type="match status" value="1"/>
</dbReference>
<evidence type="ECO:0000256" key="6">
    <source>
        <dbReference type="ARBA" id="ARBA00022917"/>
    </source>
</evidence>
<comment type="caution">
    <text evidence="13">The sequence shown here is derived from an EMBL/GenBank/DDBJ whole genome shotgun (WGS) entry which is preliminary data.</text>
</comment>
<dbReference type="InterPro" id="IPR012340">
    <property type="entry name" value="NA-bd_OB-fold"/>
</dbReference>
<protein>
    <recommendedName>
        <fullName evidence="8 9">Elongation factor P</fullName>
        <shortName evidence="8">EF-P</shortName>
    </recommendedName>
</protein>
<dbReference type="InterPro" id="IPR008991">
    <property type="entry name" value="Translation_prot_SH3-like_sf"/>
</dbReference>
<dbReference type="SUPFAM" id="SSF50249">
    <property type="entry name" value="Nucleic acid-binding proteins"/>
    <property type="match status" value="2"/>
</dbReference>
<evidence type="ECO:0000256" key="8">
    <source>
        <dbReference type="HAMAP-Rule" id="MF_00141"/>
    </source>
</evidence>
<reference evidence="13" key="1">
    <citation type="submission" date="2023-07" db="EMBL/GenBank/DDBJ databases">
        <title>Genomic Encyclopedia of Type Strains, Phase IV (KMG-IV): sequencing the most valuable type-strain genomes for metagenomic binning, comparative biology and taxonomic classification.</title>
        <authorList>
            <person name="Goeker M."/>
        </authorList>
    </citation>
    <scope>NUCLEOTIDE SEQUENCE [LARGE SCALE GENOMIC DNA]</scope>
    <source>
        <strain evidence="13">DSM 22019</strain>
    </source>
</reference>
<gene>
    <name evidence="8" type="primary">efp</name>
    <name evidence="13" type="ORF">J2Z63_000445</name>
</gene>
<dbReference type="InterPro" id="IPR011768">
    <property type="entry name" value="Transl_elongation_fac_P"/>
</dbReference>
<dbReference type="InterPro" id="IPR014722">
    <property type="entry name" value="Rib_uL2_dom2"/>
</dbReference>
<dbReference type="SUPFAM" id="SSF50104">
    <property type="entry name" value="Translation proteins SH3-like domain"/>
    <property type="match status" value="1"/>
</dbReference>
<evidence type="ECO:0000256" key="5">
    <source>
        <dbReference type="ARBA" id="ARBA00022768"/>
    </source>
</evidence>
<evidence type="ECO:0000256" key="2">
    <source>
        <dbReference type="ARBA" id="ARBA00004815"/>
    </source>
</evidence>
<dbReference type="Proteomes" id="UP001236620">
    <property type="component" value="Unassembled WGS sequence"/>
</dbReference>
<dbReference type="CDD" id="cd05794">
    <property type="entry name" value="S1_EF-P_repeat_2"/>
    <property type="match status" value="1"/>
</dbReference>
<dbReference type="GO" id="GO:0003746">
    <property type="term" value="F:translation elongation factor activity"/>
    <property type="evidence" value="ECO:0007669"/>
    <property type="project" value="UniProtKB-KW"/>
</dbReference>
<keyword evidence="6 8" id="KW-0648">Protein biosynthesis</keyword>
<keyword evidence="4 8" id="KW-0963">Cytoplasm</keyword>
<evidence type="ECO:0000313" key="14">
    <source>
        <dbReference type="Proteomes" id="UP001236620"/>
    </source>
</evidence>
<evidence type="ECO:0000259" key="11">
    <source>
        <dbReference type="SMART" id="SM00841"/>
    </source>
</evidence>
<comment type="function">
    <text evidence="7 8">Involved in peptide bond synthesis. Stimulates efficient translation and peptide-bond synthesis on native or reconstituted 70S ribosomes in vitro. Probably functions indirectly by altering the affinity of the ribosome for aminoacyl-tRNA, thus increasing their reactivity as acceptors for peptidyl transferase.</text>
</comment>
<dbReference type="CDD" id="cd04470">
    <property type="entry name" value="S1_EF-P_repeat_1"/>
    <property type="match status" value="1"/>
</dbReference>
<evidence type="ECO:0000256" key="10">
    <source>
        <dbReference type="RuleBase" id="RU004389"/>
    </source>
</evidence>
<dbReference type="NCBIfam" id="TIGR00038">
    <property type="entry name" value="efp"/>
    <property type="match status" value="1"/>
</dbReference>
<name>A0ABU0NED5_9MOLU</name>
<sequence length="184" mass="20546">MSVNDLRPGTTFLYDGNIYLVLEQSFSKTGRQQGKVSVKAKNLRTGSRVDITFTGGEKVDKAMIERKDMQYLYNDGVDAYLMNTETYDQVQIPMTRLEWEKNFLVDGLMIKMTEFEGEVLGINLPDKVELTVVEAEAAVKGDTTSGAQKKAVLETGLEIMVPLFVNEQTKVIISTNDGKYVGRA</sequence>
<evidence type="ECO:0000256" key="1">
    <source>
        <dbReference type="ARBA" id="ARBA00004496"/>
    </source>
</evidence>
<comment type="pathway">
    <text evidence="2 8">Protein biosynthesis; polypeptide chain elongation.</text>
</comment>